<reference evidence="1 2" key="1">
    <citation type="submission" date="2023-07" db="EMBL/GenBank/DDBJ databases">
        <title>Genomic Encyclopedia of Type Strains, Phase IV (KMG-IV): sequencing the most valuable type-strain genomes for metagenomic binning, comparative biology and taxonomic classification.</title>
        <authorList>
            <person name="Goeker M."/>
        </authorList>
    </citation>
    <scope>NUCLEOTIDE SEQUENCE [LARGE SCALE GENOMIC DNA]</scope>
    <source>
        <strain evidence="1 2">DSM 12751</strain>
    </source>
</reference>
<sequence>MALNRIVLDTAASQAKPSVRKAILCVGLNN</sequence>
<protein>
    <recommendedName>
        <fullName evidence="3">50S ribosomal protein L14</fullName>
    </recommendedName>
</protein>
<evidence type="ECO:0008006" key="3">
    <source>
        <dbReference type="Google" id="ProtNLM"/>
    </source>
</evidence>
<name>A0ABT9VYB0_9BACI</name>
<gene>
    <name evidence="1" type="ORF">J2S11_001858</name>
</gene>
<evidence type="ECO:0000313" key="2">
    <source>
        <dbReference type="Proteomes" id="UP001235840"/>
    </source>
</evidence>
<comment type="caution">
    <text evidence="1">The sequence shown here is derived from an EMBL/GenBank/DDBJ whole genome shotgun (WGS) entry which is preliminary data.</text>
</comment>
<dbReference type="EMBL" id="JAUSTY010000006">
    <property type="protein sequence ID" value="MDQ0165957.1"/>
    <property type="molecule type" value="Genomic_DNA"/>
</dbReference>
<evidence type="ECO:0000313" key="1">
    <source>
        <dbReference type="EMBL" id="MDQ0165957.1"/>
    </source>
</evidence>
<proteinExistence type="predicted"/>
<keyword evidence="2" id="KW-1185">Reference proteome</keyword>
<accession>A0ABT9VYB0</accession>
<dbReference type="Proteomes" id="UP001235840">
    <property type="component" value="Unassembled WGS sequence"/>
</dbReference>
<organism evidence="1 2">
    <name type="scientific">Caldalkalibacillus horti</name>
    <dbReference type="NCBI Taxonomy" id="77523"/>
    <lineage>
        <taxon>Bacteria</taxon>
        <taxon>Bacillati</taxon>
        <taxon>Bacillota</taxon>
        <taxon>Bacilli</taxon>
        <taxon>Bacillales</taxon>
        <taxon>Bacillaceae</taxon>
        <taxon>Caldalkalibacillus</taxon>
    </lineage>
</organism>